<evidence type="ECO:0000313" key="3">
    <source>
        <dbReference type="EMBL" id="SFN21387.1"/>
    </source>
</evidence>
<feature type="region of interest" description="Disordered" evidence="1">
    <location>
        <begin position="209"/>
        <end position="251"/>
    </location>
</feature>
<dbReference type="RefSeq" id="WP_021596093.1">
    <property type="nucleotide sequence ID" value="NZ_CP083237.1"/>
</dbReference>
<dbReference type="STRING" id="1993.SAMN04489713_101711"/>
<keyword evidence="2" id="KW-0812">Transmembrane</keyword>
<proteinExistence type="predicted"/>
<dbReference type="AlphaFoldDB" id="A0A1I4X683"/>
<dbReference type="Pfam" id="PF19865">
    <property type="entry name" value="DUF6338"/>
    <property type="match status" value="1"/>
</dbReference>
<protein>
    <submittedName>
        <fullName evidence="3">Uncharacterized protein</fullName>
    </submittedName>
</protein>
<feature type="transmembrane region" description="Helical" evidence="2">
    <location>
        <begin position="43"/>
        <end position="65"/>
    </location>
</feature>
<feature type="transmembrane region" description="Helical" evidence="2">
    <location>
        <begin position="85"/>
        <end position="110"/>
    </location>
</feature>
<dbReference type="InParanoid" id="A0A1I4X683"/>
<sequence>MPSNAIALAVLIVALAPGFAYHRVYRRRVPAEKRTATEEIVELFCAGALGSFAASLVVLGLAQAVPGLVTLDMLLGGGRELRAHAWAAVLSGALALALSALSCAAAGVAMGRLSRSGVGQIRPGTLFARTVTARSRTGRRPYLAVELVDGRLVEGYLRYAAIDEDPARRDLVLQRPIAWSGTGYAERTLSRAARVLLRGSMIGAIHVSFPEPRRVAPPDRPAGDGSRTDGDETQTAEDGARSASQAAPTGS</sequence>
<keyword evidence="2" id="KW-1133">Transmembrane helix</keyword>
<dbReference type="OrthoDB" id="5187634at2"/>
<feature type="transmembrane region" description="Helical" evidence="2">
    <location>
        <begin position="6"/>
        <end position="22"/>
    </location>
</feature>
<name>A0A1I4X683_9ACTN</name>
<gene>
    <name evidence="3" type="ORF">SAMN04489713_101711</name>
</gene>
<keyword evidence="2" id="KW-0472">Membrane</keyword>
<feature type="compositionally biased region" description="Polar residues" evidence="1">
    <location>
        <begin position="242"/>
        <end position="251"/>
    </location>
</feature>
<accession>A0A1I4X683</accession>
<dbReference type="InterPro" id="IPR045919">
    <property type="entry name" value="DUF6338"/>
</dbReference>
<evidence type="ECO:0000313" key="4">
    <source>
        <dbReference type="Proteomes" id="UP000183413"/>
    </source>
</evidence>
<evidence type="ECO:0000256" key="2">
    <source>
        <dbReference type="SAM" id="Phobius"/>
    </source>
</evidence>
<organism evidence="3 4">
    <name type="scientific">Actinomadura madurae</name>
    <dbReference type="NCBI Taxonomy" id="1993"/>
    <lineage>
        <taxon>Bacteria</taxon>
        <taxon>Bacillati</taxon>
        <taxon>Actinomycetota</taxon>
        <taxon>Actinomycetes</taxon>
        <taxon>Streptosporangiales</taxon>
        <taxon>Thermomonosporaceae</taxon>
        <taxon>Actinomadura</taxon>
    </lineage>
</organism>
<keyword evidence="4" id="KW-1185">Reference proteome</keyword>
<reference evidence="3 4" key="1">
    <citation type="submission" date="2016-10" db="EMBL/GenBank/DDBJ databases">
        <authorList>
            <person name="de Groot N.N."/>
        </authorList>
    </citation>
    <scope>NUCLEOTIDE SEQUENCE [LARGE SCALE GENOMIC DNA]</scope>
    <source>
        <strain evidence="3 4">DSM 43067</strain>
    </source>
</reference>
<dbReference type="GeneID" id="99656550"/>
<evidence type="ECO:0000256" key="1">
    <source>
        <dbReference type="SAM" id="MobiDB-lite"/>
    </source>
</evidence>
<dbReference type="EMBL" id="FOVH01000001">
    <property type="protein sequence ID" value="SFN21387.1"/>
    <property type="molecule type" value="Genomic_DNA"/>
</dbReference>
<dbReference type="Proteomes" id="UP000183413">
    <property type="component" value="Unassembled WGS sequence"/>
</dbReference>